<dbReference type="InterPro" id="IPR040198">
    <property type="entry name" value="Fido_containing"/>
</dbReference>
<feature type="domain" description="Fido" evidence="3">
    <location>
        <begin position="115"/>
        <end position="272"/>
    </location>
</feature>
<evidence type="ECO:0000259" key="3">
    <source>
        <dbReference type="PROSITE" id="PS51459"/>
    </source>
</evidence>
<evidence type="ECO:0000256" key="2">
    <source>
        <dbReference type="PIRSR" id="PIRSR640198-2"/>
    </source>
</evidence>
<dbReference type="AlphaFoldDB" id="A0A255ZLF8"/>
<dbReference type="PANTHER" id="PTHR13504">
    <property type="entry name" value="FIDO DOMAIN-CONTAINING PROTEIN DDB_G0283145"/>
    <property type="match status" value="1"/>
</dbReference>
<dbReference type="InterPro" id="IPR025230">
    <property type="entry name" value="DUF4172"/>
</dbReference>
<evidence type="ECO:0000313" key="5">
    <source>
        <dbReference type="Proteomes" id="UP000216035"/>
    </source>
</evidence>
<dbReference type="InterPro" id="IPR003812">
    <property type="entry name" value="Fido"/>
</dbReference>
<dbReference type="SUPFAM" id="SSF140931">
    <property type="entry name" value="Fic-like"/>
    <property type="match status" value="1"/>
</dbReference>
<dbReference type="Proteomes" id="UP000216035">
    <property type="component" value="Unassembled WGS sequence"/>
</dbReference>
<dbReference type="GO" id="GO:0005524">
    <property type="term" value="F:ATP binding"/>
    <property type="evidence" value="ECO:0007669"/>
    <property type="project" value="UniProtKB-KW"/>
</dbReference>
<dbReference type="PROSITE" id="PS51459">
    <property type="entry name" value="FIDO"/>
    <property type="match status" value="1"/>
</dbReference>
<dbReference type="Pfam" id="PF13776">
    <property type="entry name" value="DUF4172"/>
    <property type="match status" value="1"/>
</dbReference>
<sequence>MGFYIHKLRGWPKFDYDESEILPLLSHVRNLQGRLMGKMEAIGFDLQSAAVLNTLTLDVLKTSEIEGEYLDQHLVRSSIAQKLGVDIGGSLKLDRNIDGVVEMMLDATQNYQEPLTHERLFMWHKWLFPSKQTGSHRITVGAYRTDARGPMQVVSGTIGRETVHFESPAAEFVPREMEVFLEWFNSDETPDQVLKAAMAHLWFVTIHPFSDGNGRIGRALTDMLLARSDSSSQRFYSLSASIRIDRKNYYEILEKTQRGSLDITEWMVWFLLCLLNALKLTEINLSLVFAKVNFWKKHAETILSERQKLIINKVLDGFEGKLTSEKYAKMGKCSKDSAVRDLNDLIAKNVFVKSDSGGRSTSYLLV</sequence>
<feature type="binding site" evidence="2">
    <location>
        <begin position="211"/>
        <end position="218"/>
    </location>
    <ligand>
        <name>ATP</name>
        <dbReference type="ChEBI" id="CHEBI:30616"/>
    </ligand>
</feature>
<keyword evidence="5" id="KW-1185">Reference proteome</keyword>
<dbReference type="Gene3D" id="1.10.3290.10">
    <property type="entry name" value="Fido-like domain"/>
    <property type="match status" value="1"/>
</dbReference>
<organism evidence="4 5">
    <name type="scientific">Flavobacterium aurantiibacter</name>
    <dbReference type="NCBI Taxonomy" id="2023067"/>
    <lineage>
        <taxon>Bacteria</taxon>
        <taxon>Pseudomonadati</taxon>
        <taxon>Bacteroidota</taxon>
        <taxon>Flavobacteriia</taxon>
        <taxon>Flavobacteriales</taxon>
        <taxon>Flavobacteriaceae</taxon>
        <taxon>Flavobacterium</taxon>
    </lineage>
</organism>
<reference evidence="4 5" key="1">
    <citation type="submission" date="2017-07" db="EMBL/GenBank/DDBJ databases">
        <title>Flavobacterium cyanobacteriorum sp. nov., isolated from cyanobacterial aggregates in a eutrophic lake.</title>
        <authorList>
            <person name="Cai H."/>
        </authorList>
    </citation>
    <scope>NUCLEOTIDE SEQUENCE [LARGE SCALE GENOMIC DNA]</scope>
    <source>
        <strain evidence="4 5">TH167</strain>
    </source>
</reference>
<comment type="caution">
    <text evidence="4">The sequence shown here is derived from an EMBL/GenBank/DDBJ whole genome shotgun (WGS) entry which is preliminary data.</text>
</comment>
<protein>
    <submittedName>
        <fullName evidence="4">Cell filamentation protein Fic</fullName>
    </submittedName>
</protein>
<feature type="active site" evidence="1">
    <location>
        <position position="207"/>
    </location>
</feature>
<accession>A0A255ZLF8</accession>
<keyword evidence="2" id="KW-0067">ATP-binding</keyword>
<dbReference type="PANTHER" id="PTHR13504:SF33">
    <property type="entry name" value="FIC FAMILY PROTEIN"/>
    <property type="match status" value="1"/>
</dbReference>
<dbReference type="EMBL" id="NOXX01000215">
    <property type="protein sequence ID" value="OYQ42316.1"/>
    <property type="molecule type" value="Genomic_DNA"/>
</dbReference>
<dbReference type="OrthoDB" id="9814400at2"/>
<dbReference type="Pfam" id="PF02661">
    <property type="entry name" value="Fic"/>
    <property type="match status" value="1"/>
</dbReference>
<proteinExistence type="predicted"/>
<feature type="binding site" evidence="2">
    <location>
        <begin position="249"/>
        <end position="250"/>
    </location>
    <ligand>
        <name>ATP</name>
        <dbReference type="ChEBI" id="CHEBI:30616"/>
    </ligand>
</feature>
<dbReference type="InterPro" id="IPR036597">
    <property type="entry name" value="Fido-like_dom_sf"/>
</dbReference>
<name>A0A255ZLF8_9FLAO</name>
<gene>
    <name evidence="4" type="ORF">CHX27_12085</name>
</gene>
<keyword evidence="2" id="KW-0547">Nucleotide-binding</keyword>
<evidence type="ECO:0000313" key="4">
    <source>
        <dbReference type="EMBL" id="OYQ42316.1"/>
    </source>
</evidence>
<evidence type="ECO:0000256" key="1">
    <source>
        <dbReference type="PIRSR" id="PIRSR640198-1"/>
    </source>
</evidence>